<dbReference type="Proteomes" id="UP001212841">
    <property type="component" value="Unassembled WGS sequence"/>
</dbReference>
<protein>
    <submittedName>
        <fullName evidence="2">Uncharacterized protein</fullName>
    </submittedName>
</protein>
<comment type="caution">
    <text evidence="2">The sequence shown here is derived from an EMBL/GenBank/DDBJ whole genome shotgun (WGS) entry which is preliminary data.</text>
</comment>
<dbReference type="EMBL" id="JADGJD010000853">
    <property type="protein sequence ID" value="KAJ3048065.1"/>
    <property type="molecule type" value="Genomic_DNA"/>
</dbReference>
<proteinExistence type="predicted"/>
<feature type="region of interest" description="Disordered" evidence="1">
    <location>
        <begin position="182"/>
        <end position="264"/>
    </location>
</feature>
<sequence>MAPWKQAECQKIVELLLDTTQNSKRQGGFYVPFAVRVITGFGGDSKAIHLQKELITHAGPAVYELAEMEGNKFKIKYVGMTGNLRERLEQLAWLRLMEKESKETDQQFGDVGQAKDRIHTLLEGSGDVEAIHVRWIPASDRLVASKAQRIMLDSHWYPWNTISQPNMPDHIAGRCTRALQPTQQEIKQTSKEQPTAKTPESGNGEGANTMGKRKNLTSKGRDRDTTPPTKGTRKRKHTESTELLQPPTKKTASSSTKAASQILV</sequence>
<evidence type="ECO:0000313" key="3">
    <source>
        <dbReference type="Proteomes" id="UP001212841"/>
    </source>
</evidence>
<accession>A0AAD5S716</accession>
<dbReference type="AlphaFoldDB" id="A0AAD5S716"/>
<keyword evidence="3" id="KW-1185">Reference proteome</keyword>
<evidence type="ECO:0000313" key="2">
    <source>
        <dbReference type="EMBL" id="KAJ3048065.1"/>
    </source>
</evidence>
<organism evidence="2 3">
    <name type="scientific">Rhizophlyctis rosea</name>
    <dbReference type="NCBI Taxonomy" id="64517"/>
    <lineage>
        <taxon>Eukaryota</taxon>
        <taxon>Fungi</taxon>
        <taxon>Fungi incertae sedis</taxon>
        <taxon>Chytridiomycota</taxon>
        <taxon>Chytridiomycota incertae sedis</taxon>
        <taxon>Chytridiomycetes</taxon>
        <taxon>Rhizophlyctidales</taxon>
        <taxon>Rhizophlyctidaceae</taxon>
        <taxon>Rhizophlyctis</taxon>
    </lineage>
</organism>
<feature type="compositionally biased region" description="Low complexity" evidence="1">
    <location>
        <begin position="248"/>
        <end position="264"/>
    </location>
</feature>
<feature type="compositionally biased region" description="Polar residues" evidence="1">
    <location>
        <begin position="182"/>
        <end position="201"/>
    </location>
</feature>
<reference evidence="2" key="1">
    <citation type="submission" date="2020-05" db="EMBL/GenBank/DDBJ databases">
        <title>Phylogenomic resolution of chytrid fungi.</title>
        <authorList>
            <person name="Stajich J.E."/>
            <person name="Amses K."/>
            <person name="Simmons R."/>
            <person name="Seto K."/>
            <person name="Myers J."/>
            <person name="Bonds A."/>
            <person name="Quandt C.A."/>
            <person name="Barry K."/>
            <person name="Liu P."/>
            <person name="Grigoriev I."/>
            <person name="Longcore J.E."/>
            <person name="James T.Y."/>
        </authorList>
    </citation>
    <scope>NUCLEOTIDE SEQUENCE</scope>
    <source>
        <strain evidence="2">JEL0318</strain>
    </source>
</reference>
<gene>
    <name evidence="2" type="ORF">HK097_010919</name>
</gene>
<evidence type="ECO:0000256" key="1">
    <source>
        <dbReference type="SAM" id="MobiDB-lite"/>
    </source>
</evidence>
<name>A0AAD5S716_9FUNG</name>